<dbReference type="PANTHER" id="PTHR11113">
    <property type="entry name" value="N-ACETYLGLUCOSAMINE-6-PHOSPHATE DEACETYLASE"/>
    <property type="match status" value="1"/>
</dbReference>
<dbReference type="EC" id="3.5.1.25" evidence="7"/>
<evidence type="ECO:0000256" key="2">
    <source>
        <dbReference type="ARBA" id="ARBA00022723"/>
    </source>
</evidence>
<evidence type="ECO:0000313" key="8">
    <source>
        <dbReference type="Proteomes" id="UP001143362"/>
    </source>
</evidence>
<comment type="similarity">
    <text evidence="1 5">Belongs to the metallo-dependent hydrolases superfamily. NagA family.</text>
</comment>
<evidence type="ECO:0000259" key="6">
    <source>
        <dbReference type="Pfam" id="PF01979"/>
    </source>
</evidence>
<dbReference type="Proteomes" id="UP001143362">
    <property type="component" value="Unassembled WGS sequence"/>
</dbReference>
<dbReference type="Gene3D" id="2.30.40.10">
    <property type="entry name" value="Urease, subunit C, domain 1"/>
    <property type="match status" value="1"/>
</dbReference>
<dbReference type="SUPFAM" id="SSF51338">
    <property type="entry name" value="Composite domain of metallo-dependent hydrolases"/>
    <property type="match status" value="1"/>
</dbReference>
<dbReference type="PIRSF" id="PIRSF038994">
    <property type="entry name" value="NagA"/>
    <property type="match status" value="1"/>
</dbReference>
<dbReference type="Pfam" id="PF01979">
    <property type="entry name" value="Amidohydro_1"/>
    <property type="match status" value="1"/>
</dbReference>
<keyword evidence="3 5" id="KW-0378">Hydrolase</keyword>
<keyword evidence="8" id="KW-1185">Reference proteome</keyword>
<dbReference type="InterPro" id="IPR006680">
    <property type="entry name" value="Amidohydro-rel"/>
</dbReference>
<dbReference type="RefSeq" id="WP_279243711.1">
    <property type="nucleotide sequence ID" value="NZ_SHNN01000001.1"/>
</dbReference>
<keyword evidence="4 5" id="KW-0119">Carbohydrate metabolism</keyword>
<dbReference type="Pfam" id="PF22643">
    <property type="entry name" value="NagA_N"/>
    <property type="match status" value="1"/>
</dbReference>
<evidence type="ECO:0000256" key="1">
    <source>
        <dbReference type="ARBA" id="ARBA00010716"/>
    </source>
</evidence>
<dbReference type="InterPro" id="IPR032466">
    <property type="entry name" value="Metal_Hydrolase"/>
</dbReference>
<evidence type="ECO:0000256" key="4">
    <source>
        <dbReference type="ARBA" id="ARBA00023277"/>
    </source>
</evidence>
<dbReference type="InterPro" id="IPR003764">
    <property type="entry name" value="GlcNAc_6-P_deAcase"/>
</dbReference>
<comment type="caution">
    <text evidence="7">The sequence shown here is derived from an EMBL/GenBank/DDBJ whole genome shotgun (WGS) entry which is preliminary data.</text>
</comment>
<proteinExistence type="inferred from homology"/>
<reference evidence="7" key="1">
    <citation type="submission" date="2019-02" db="EMBL/GenBank/DDBJ databases">
        <authorList>
            <person name="Li S.-H."/>
        </authorList>
    </citation>
    <scope>NUCLEOTIDE SEQUENCE</scope>
    <source>
        <strain evidence="7">IMCC14734</strain>
    </source>
</reference>
<organism evidence="7 8">
    <name type="scientific">Candidatus Litorirhabdus singularis</name>
    <dbReference type="NCBI Taxonomy" id="2518993"/>
    <lineage>
        <taxon>Bacteria</taxon>
        <taxon>Pseudomonadati</taxon>
        <taxon>Pseudomonadota</taxon>
        <taxon>Gammaproteobacteria</taxon>
        <taxon>Cellvibrionales</taxon>
        <taxon>Halieaceae</taxon>
        <taxon>Candidatus Litorirhabdus</taxon>
    </lineage>
</organism>
<dbReference type="NCBIfam" id="TIGR00221">
    <property type="entry name" value="nagA"/>
    <property type="match status" value="1"/>
</dbReference>
<dbReference type="EMBL" id="SHNN01000001">
    <property type="protein sequence ID" value="MCX2979712.1"/>
    <property type="molecule type" value="Genomic_DNA"/>
</dbReference>
<gene>
    <name evidence="7" type="primary">nagA</name>
    <name evidence="7" type="ORF">EYC98_02415</name>
</gene>
<evidence type="ECO:0000256" key="3">
    <source>
        <dbReference type="ARBA" id="ARBA00022801"/>
    </source>
</evidence>
<dbReference type="PANTHER" id="PTHR11113:SF14">
    <property type="entry name" value="N-ACETYLGLUCOSAMINE-6-PHOSPHATE DEACETYLASE"/>
    <property type="match status" value="1"/>
</dbReference>
<dbReference type="Gene3D" id="3.20.20.140">
    <property type="entry name" value="Metal-dependent hydrolases"/>
    <property type="match status" value="1"/>
</dbReference>
<protein>
    <submittedName>
        <fullName evidence="7">N-acetylglucosamine-6-phosphate deacetylase</fullName>
        <ecNumber evidence="7">3.5.1.25</ecNumber>
    </submittedName>
</protein>
<name>A0ABT3TE52_9GAMM</name>
<evidence type="ECO:0000256" key="5">
    <source>
        <dbReference type="PIRNR" id="PIRNR038994"/>
    </source>
</evidence>
<feature type="domain" description="Amidohydrolase-related" evidence="6">
    <location>
        <begin position="51"/>
        <end position="373"/>
    </location>
</feature>
<dbReference type="CDD" id="cd00854">
    <property type="entry name" value="NagA"/>
    <property type="match status" value="1"/>
</dbReference>
<keyword evidence="2" id="KW-0479">Metal-binding</keyword>
<dbReference type="SUPFAM" id="SSF51556">
    <property type="entry name" value="Metallo-dependent hydrolases"/>
    <property type="match status" value="1"/>
</dbReference>
<evidence type="ECO:0000313" key="7">
    <source>
        <dbReference type="EMBL" id="MCX2979712.1"/>
    </source>
</evidence>
<dbReference type="GO" id="GO:0008448">
    <property type="term" value="F:N-acetylglucosamine-6-phosphate deacetylase activity"/>
    <property type="evidence" value="ECO:0007669"/>
    <property type="project" value="UniProtKB-EC"/>
</dbReference>
<sequence length="377" mass="39731">MPEAYTAPLIFSGHEWLVDHAVIVDGPRIDSVAPLKDLPTHANLINLEQGMLVPGLIDLQVNGGGGALLNNSPDAGCVAQICNAHLERGTTSLLPTLLSDTRSVTESAIAAVNSCDNPGVLGIHLEGPHFATSRRGAHAADRLRPLENDDVEALCKQARNLRTVLTLAPETATPQQISQLSAAGVMVCGGHSEATFEQAEAAIAAGLRGFTHLFNAMSPLTARKPGMVGAALSSDTTWAGIIADGHHVHPAAILTAWRAMAPGKLFLVSDAMTSAASALTSFPLYGAEIELHNGRLQTSDGVLAGSNITLLDAVSYCYQTVGLDLVECLRMASLYPAQFLRCDDHLGRLAANCRADMLHLTDGLDVCSTWLAGKRRT</sequence>
<accession>A0ABT3TE52</accession>
<dbReference type="InterPro" id="IPR011059">
    <property type="entry name" value="Metal-dep_hydrolase_composite"/>
</dbReference>